<gene>
    <name evidence="3" type="ORF">OSR52_13785</name>
</gene>
<comment type="caution">
    <text evidence="3">The sequence shown here is derived from an EMBL/GenBank/DDBJ whole genome shotgun (WGS) entry which is preliminary data.</text>
</comment>
<name>A0ABT6FV19_9FLAO</name>
<accession>A0ABT6FV19</accession>
<dbReference type="Gene3D" id="3.30.530.20">
    <property type="match status" value="1"/>
</dbReference>
<dbReference type="InterPro" id="IPR023393">
    <property type="entry name" value="START-like_dom_sf"/>
</dbReference>
<evidence type="ECO:0000256" key="1">
    <source>
        <dbReference type="ARBA" id="ARBA00006817"/>
    </source>
</evidence>
<dbReference type="InterPro" id="IPR013538">
    <property type="entry name" value="ASHA1/2-like_C"/>
</dbReference>
<feature type="domain" description="Activator of Hsp90 ATPase homologue 1/2-like C-terminal" evidence="2">
    <location>
        <begin position="14"/>
        <end position="133"/>
    </location>
</feature>
<proteinExistence type="inferred from homology"/>
<sequence length="144" mass="16808">MSQNYCIYHDLYINTSAKNVFKGISQPDQLNNWWTKKCTGTPKMGEVYNFYFSEEDNWFGEVTACIPAKSLEITITQADLDWNGTVLDFKLAEEKGKVLLSFMHRMWKTDNKHFRISSFCWAMLLNGLKNYLEKGVIVPFKNRA</sequence>
<dbReference type="Proteomes" id="UP001153642">
    <property type="component" value="Unassembled WGS sequence"/>
</dbReference>
<dbReference type="RefSeq" id="WP_277900791.1">
    <property type="nucleotide sequence ID" value="NZ_JAPMUA010000005.1"/>
</dbReference>
<comment type="similarity">
    <text evidence="1">Belongs to the AHA1 family.</text>
</comment>
<evidence type="ECO:0000313" key="4">
    <source>
        <dbReference type="Proteomes" id="UP001153642"/>
    </source>
</evidence>
<evidence type="ECO:0000313" key="3">
    <source>
        <dbReference type="EMBL" id="MDG3586941.1"/>
    </source>
</evidence>
<organism evidence="3 4">
    <name type="scientific">Galbibacter pacificus</name>
    <dbReference type="NCBI Taxonomy" id="2996052"/>
    <lineage>
        <taxon>Bacteria</taxon>
        <taxon>Pseudomonadati</taxon>
        <taxon>Bacteroidota</taxon>
        <taxon>Flavobacteriia</taxon>
        <taxon>Flavobacteriales</taxon>
        <taxon>Flavobacteriaceae</taxon>
        <taxon>Galbibacter</taxon>
    </lineage>
</organism>
<dbReference type="CDD" id="cd07814">
    <property type="entry name" value="SRPBCC_CalC_Aha1-like"/>
    <property type="match status" value="1"/>
</dbReference>
<keyword evidence="4" id="KW-1185">Reference proteome</keyword>
<protein>
    <submittedName>
        <fullName evidence="3">SRPBCC domain-containing protein</fullName>
    </submittedName>
</protein>
<dbReference type="EMBL" id="JAPMUA010000005">
    <property type="protein sequence ID" value="MDG3586941.1"/>
    <property type="molecule type" value="Genomic_DNA"/>
</dbReference>
<dbReference type="SUPFAM" id="SSF55961">
    <property type="entry name" value="Bet v1-like"/>
    <property type="match status" value="1"/>
</dbReference>
<dbReference type="Pfam" id="PF08327">
    <property type="entry name" value="AHSA1"/>
    <property type="match status" value="1"/>
</dbReference>
<evidence type="ECO:0000259" key="2">
    <source>
        <dbReference type="Pfam" id="PF08327"/>
    </source>
</evidence>
<reference evidence="3" key="1">
    <citation type="submission" date="2022-11" db="EMBL/GenBank/DDBJ databases">
        <title>High-quality draft genome sequence of Galbibacter sp. strain CMA-7.</title>
        <authorList>
            <person name="Wei L."/>
            <person name="Dong C."/>
            <person name="Shao Z."/>
        </authorList>
    </citation>
    <scope>NUCLEOTIDE SEQUENCE</scope>
    <source>
        <strain evidence="3">CMA-7</strain>
    </source>
</reference>